<evidence type="ECO:0000313" key="2">
    <source>
        <dbReference type="Proteomes" id="UP000318141"/>
    </source>
</evidence>
<organism evidence="1 2">
    <name type="scientific">Cupriavidus gilardii J11</name>
    <dbReference type="NCBI Taxonomy" id="936133"/>
    <lineage>
        <taxon>Bacteria</taxon>
        <taxon>Pseudomonadati</taxon>
        <taxon>Pseudomonadota</taxon>
        <taxon>Betaproteobacteria</taxon>
        <taxon>Burkholderiales</taxon>
        <taxon>Burkholderiaceae</taxon>
        <taxon>Cupriavidus</taxon>
    </lineage>
</organism>
<dbReference type="EMBL" id="VLJN01000049">
    <property type="protein sequence ID" value="TWG80236.1"/>
    <property type="molecule type" value="Genomic_DNA"/>
</dbReference>
<reference evidence="1 2" key="1">
    <citation type="submission" date="2019-07" db="EMBL/GenBank/DDBJ databases">
        <title>Genome sequencing of lignin-degrading bacterial isolates.</title>
        <authorList>
            <person name="Gladden J."/>
        </authorList>
    </citation>
    <scope>NUCLEOTIDE SEQUENCE [LARGE SCALE GENOMIC DNA]</scope>
    <source>
        <strain evidence="1 2">J11</strain>
    </source>
</reference>
<proteinExistence type="predicted"/>
<comment type="caution">
    <text evidence="1">The sequence shown here is derived from an EMBL/GenBank/DDBJ whole genome shotgun (WGS) entry which is preliminary data.</text>
</comment>
<accession>A0A562B516</accession>
<name>A0A562B516_9BURK</name>
<dbReference type="Proteomes" id="UP000318141">
    <property type="component" value="Unassembled WGS sequence"/>
</dbReference>
<gene>
    <name evidence="1" type="ORF">L602_005300000110</name>
</gene>
<evidence type="ECO:0000313" key="1">
    <source>
        <dbReference type="EMBL" id="TWG80236.1"/>
    </source>
</evidence>
<sequence length="55" mass="6062">MTNDRQAGLEQPARAFHELDLDIPLGSLEAAAFAELPYTFQPSGRCAGFYQELFG</sequence>
<protein>
    <submittedName>
        <fullName evidence="1">Uncharacterized protein</fullName>
    </submittedName>
</protein>
<keyword evidence="2" id="KW-1185">Reference proteome</keyword>
<dbReference type="AlphaFoldDB" id="A0A562B516"/>